<name>A0A1G4WAU3_9FLAO</name>
<evidence type="ECO:0000256" key="1">
    <source>
        <dbReference type="SAM" id="Phobius"/>
    </source>
</evidence>
<dbReference type="EMBL" id="FMTY01000011">
    <property type="protein sequence ID" value="SCX18923.1"/>
    <property type="molecule type" value="Genomic_DNA"/>
</dbReference>
<dbReference type="PROSITE" id="PS51257">
    <property type="entry name" value="PROKAR_LIPOPROTEIN"/>
    <property type="match status" value="1"/>
</dbReference>
<gene>
    <name evidence="2" type="ORF">SAMN02927925_02751</name>
</gene>
<evidence type="ECO:0000313" key="2">
    <source>
        <dbReference type="EMBL" id="SCX18923.1"/>
    </source>
</evidence>
<dbReference type="AlphaFoldDB" id="A0A1G4WAU3"/>
<keyword evidence="1" id="KW-0472">Membrane</keyword>
<reference evidence="2 3" key="1">
    <citation type="submission" date="2016-10" db="EMBL/GenBank/DDBJ databases">
        <authorList>
            <person name="de Groot N.N."/>
        </authorList>
    </citation>
    <scope>NUCLEOTIDE SEQUENCE [LARGE SCALE GENOMIC DNA]</scope>
    <source>
        <strain evidence="2 3">CGMCC 1.3801</strain>
    </source>
</reference>
<keyword evidence="1" id="KW-1133">Transmembrane helix</keyword>
<accession>A0A1G4WAU3</accession>
<keyword evidence="1" id="KW-0812">Transmembrane</keyword>
<protein>
    <submittedName>
        <fullName evidence="2">Uncharacterized protein</fullName>
    </submittedName>
</protein>
<evidence type="ECO:0000313" key="3">
    <source>
        <dbReference type="Proteomes" id="UP000182124"/>
    </source>
</evidence>
<sequence>MKKTSYISILIISYFLIGCSTIYYPTRTEYPENKERRNDEIVLYPFADMEIPNGHLPPPGECKIWFPGRPAGQQPPPQSCSSAIMNKPLGAWIITHETNRFRVVSFIRTERGIVEKIKYFRKQ</sequence>
<organism evidence="2 3">
    <name type="scientific">Flavobacterium saliperosum</name>
    <dbReference type="NCBI Taxonomy" id="329186"/>
    <lineage>
        <taxon>Bacteria</taxon>
        <taxon>Pseudomonadati</taxon>
        <taxon>Bacteroidota</taxon>
        <taxon>Flavobacteriia</taxon>
        <taxon>Flavobacteriales</taxon>
        <taxon>Flavobacteriaceae</taxon>
        <taxon>Flavobacterium</taxon>
    </lineage>
</organism>
<feature type="transmembrane region" description="Helical" evidence="1">
    <location>
        <begin position="6"/>
        <end position="26"/>
    </location>
</feature>
<dbReference type="Proteomes" id="UP000182124">
    <property type="component" value="Unassembled WGS sequence"/>
</dbReference>
<dbReference type="RefSeq" id="WP_074460146.1">
    <property type="nucleotide sequence ID" value="NZ_FMTY01000011.1"/>
</dbReference>
<proteinExistence type="predicted"/>